<dbReference type="RefSeq" id="WP_353293387.1">
    <property type="nucleotide sequence ID" value="NZ_BAABWH010000001.1"/>
</dbReference>
<evidence type="ECO:0000256" key="4">
    <source>
        <dbReference type="ARBA" id="ARBA00023014"/>
    </source>
</evidence>
<dbReference type="EMBL" id="BAABWH010000001">
    <property type="protein sequence ID" value="GAA6144459.1"/>
    <property type="molecule type" value="Genomic_DNA"/>
</dbReference>
<evidence type="ECO:0000313" key="7">
    <source>
        <dbReference type="Proteomes" id="UP001481413"/>
    </source>
</evidence>
<evidence type="ECO:0000256" key="2">
    <source>
        <dbReference type="ARBA" id="ARBA00022723"/>
    </source>
</evidence>
<evidence type="ECO:0000313" key="6">
    <source>
        <dbReference type="EMBL" id="GAA6144459.1"/>
    </source>
</evidence>
<organism evidence="6 7">
    <name type="scientific">Thalassolituus maritimus</name>
    <dbReference type="NCBI Taxonomy" id="484498"/>
    <lineage>
        <taxon>Bacteria</taxon>
        <taxon>Pseudomonadati</taxon>
        <taxon>Pseudomonadota</taxon>
        <taxon>Gammaproteobacteria</taxon>
        <taxon>Oceanospirillales</taxon>
        <taxon>Oceanospirillaceae</taxon>
        <taxon>Thalassolituus</taxon>
    </lineage>
</organism>
<dbReference type="SUPFAM" id="SSF50022">
    <property type="entry name" value="ISP domain"/>
    <property type="match status" value="1"/>
</dbReference>
<dbReference type="PROSITE" id="PS51296">
    <property type="entry name" value="RIESKE"/>
    <property type="match status" value="1"/>
</dbReference>
<dbReference type="PANTHER" id="PTHR40261">
    <property type="match status" value="1"/>
</dbReference>
<dbReference type="Gene3D" id="2.102.10.10">
    <property type="entry name" value="Rieske [2Fe-2S] iron-sulphur domain"/>
    <property type="match status" value="1"/>
</dbReference>
<proteinExistence type="predicted"/>
<protein>
    <submittedName>
        <fullName evidence="6">Rieske (2Fe-2S) protein</fullName>
    </submittedName>
</protein>
<keyword evidence="7" id="KW-1185">Reference proteome</keyword>
<sequence>MKTARRLCQLTDVPDGHSKGFNIEGQAIFVVHQRGRVFAYRNVCPHLNVPMEWQPDEFLDSDKRMIQCAVHGALFLIESGYCVSGPCTGQSLTTVLCEVRGGDIWITCDSD</sequence>
<gene>
    <name evidence="6" type="ORF">NBRC116585_05760</name>
</gene>
<dbReference type="InterPro" id="IPR017941">
    <property type="entry name" value="Rieske_2Fe-2S"/>
</dbReference>
<evidence type="ECO:0000256" key="1">
    <source>
        <dbReference type="ARBA" id="ARBA00022714"/>
    </source>
</evidence>
<name>A0ABP9ZWE8_9GAMM</name>
<dbReference type="InterPro" id="IPR036922">
    <property type="entry name" value="Rieske_2Fe-2S_sf"/>
</dbReference>
<evidence type="ECO:0000256" key="3">
    <source>
        <dbReference type="ARBA" id="ARBA00023004"/>
    </source>
</evidence>
<evidence type="ECO:0000259" key="5">
    <source>
        <dbReference type="PROSITE" id="PS51296"/>
    </source>
</evidence>
<accession>A0ABP9ZWE8</accession>
<reference evidence="6 7" key="1">
    <citation type="submission" date="2024-04" db="EMBL/GenBank/DDBJ databases">
        <title>Draft genome sequence of Thalassolituus maritimus NBRC 116585.</title>
        <authorList>
            <person name="Miyakawa T."/>
            <person name="Kusuya Y."/>
            <person name="Miura T."/>
        </authorList>
    </citation>
    <scope>NUCLEOTIDE SEQUENCE [LARGE SCALE GENOMIC DNA]</scope>
    <source>
        <strain evidence="6 7">5NW40-0001</strain>
    </source>
</reference>
<dbReference type="Pfam" id="PF00355">
    <property type="entry name" value="Rieske"/>
    <property type="match status" value="1"/>
</dbReference>
<dbReference type="Proteomes" id="UP001481413">
    <property type="component" value="Unassembled WGS sequence"/>
</dbReference>
<keyword evidence="1" id="KW-0001">2Fe-2S</keyword>
<dbReference type="PANTHER" id="PTHR40261:SF1">
    <property type="entry name" value="RIESKE DOMAIN-CONTAINING PROTEIN"/>
    <property type="match status" value="1"/>
</dbReference>
<keyword evidence="4" id="KW-0411">Iron-sulfur</keyword>
<keyword evidence="2" id="KW-0479">Metal-binding</keyword>
<feature type="domain" description="Rieske" evidence="5">
    <location>
        <begin position="5"/>
        <end position="106"/>
    </location>
</feature>
<comment type="caution">
    <text evidence="6">The sequence shown here is derived from an EMBL/GenBank/DDBJ whole genome shotgun (WGS) entry which is preliminary data.</text>
</comment>
<keyword evidence="3" id="KW-0408">Iron</keyword>